<dbReference type="PRINTS" id="PR00469">
    <property type="entry name" value="PNDRDTASEII"/>
</dbReference>
<reference evidence="6" key="1">
    <citation type="journal article" date="2021" name="PeerJ">
        <title>Extensive microbial diversity within the chicken gut microbiome revealed by metagenomics and culture.</title>
        <authorList>
            <person name="Gilroy R."/>
            <person name="Ravi A."/>
            <person name="Getino M."/>
            <person name="Pursley I."/>
            <person name="Horton D.L."/>
            <person name="Alikhan N.F."/>
            <person name="Baker D."/>
            <person name="Gharbi K."/>
            <person name="Hall N."/>
            <person name="Watson M."/>
            <person name="Adriaenssens E.M."/>
            <person name="Foster-Nyarko E."/>
            <person name="Jarju S."/>
            <person name="Secka A."/>
            <person name="Antonio M."/>
            <person name="Oren A."/>
            <person name="Chaudhuri R.R."/>
            <person name="La Ragione R."/>
            <person name="Hildebrand F."/>
            <person name="Pallen M.J."/>
        </authorList>
    </citation>
    <scope>NUCLEOTIDE SEQUENCE</scope>
    <source>
        <strain evidence="6">ChiHjej13B12-4958</strain>
    </source>
</reference>
<evidence type="ECO:0000256" key="2">
    <source>
        <dbReference type="ARBA" id="ARBA00022630"/>
    </source>
</evidence>
<evidence type="ECO:0000313" key="7">
    <source>
        <dbReference type="Proteomes" id="UP000823858"/>
    </source>
</evidence>
<dbReference type="InterPro" id="IPR023753">
    <property type="entry name" value="FAD/NAD-binding_dom"/>
</dbReference>
<dbReference type="Proteomes" id="UP000823858">
    <property type="component" value="Unassembled WGS sequence"/>
</dbReference>
<dbReference type="Gene3D" id="3.50.50.60">
    <property type="entry name" value="FAD/NAD(P)-binding domain"/>
    <property type="match status" value="2"/>
</dbReference>
<dbReference type="InterPro" id="IPR036188">
    <property type="entry name" value="FAD/NAD-bd_sf"/>
</dbReference>
<dbReference type="GO" id="GO:0016651">
    <property type="term" value="F:oxidoreductase activity, acting on NAD(P)H"/>
    <property type="evidence" value="ECO:0007669"/>
    <property type="project" value="TreeGrafter"/>
</dbReference>
<dbReference type="GO" id="GO:0005737">
    <property type="term" value="C:cytoplasm"/>
    <property type="evidence" value="ECO:0007669"/>
    <property type="project" value="TreeGrafter"/>
</dbReference>
<dbReference type="InterPro" id="IPR050446">
    <property type="entry name" value="FAD-oxidoreductase/Apoptosis"/>
</dbReference>
<dbReference type="EMBL" id="DWVP01000003">
    <property type="protein sequence ID" value="HJC84256.1"/>
    <property type="molecule type" value="Genomic_DNA"/>
</dbReference>
<dbReference type="AlphaFoldDB" id="A0A9D2QB41"/>
<dbReference type="PANTHER" id="PTHR43557">
    <property type="entry name" value="APOPTOSIS-INDUCING FACTOR 1"/>
    <property type="match status" value="1"/>
</dbReference>
<evidence type="ECO:0000259" key="5">
    <source>
        <dbReference type="Pfam" id="PF07992"/>
    </source>
</evidence>
<evidence type="ECO:0000256" key="1">
    <source>
        <dbReference type="ARBA" id="ARBA00001974"/>
    </source>
</evidence>
<feature type="domain" description="FAD/NAD(P)-binding" evidence="5">
    <location>
        <begin position="7"/>
        <end position="292"/>
    </location>
</feature>
<dbReference type="SUPFAM" id="SSF51905">
    <property type="entry name" value="FAD/NAD(P)-binding domain"/>
    <property type="match status" value="2"/>
</dbReference>
<sequence>MSTSTHRIAVIGGGVAAHTLVKAYATASDAASDASDASDTTIDIFTTEPHAPYRRPEVNKGILLKGKTPADVALPAAPLETPGVTLHLSTPVTHIDTDARTLTAGGTTYQWDQLVIATGAGPRLLDPAETPWQAGRDVHYIRTPEHSTALRARLDELDAEDTVVVVGGGVLGLEAASAATTIGDAPVHVLEMADEVCSRMLPPAASQWLRERHAENRVSVTCGLDAAALAAEIDRLDPAVVVVSVGAVRDTMLAEDAGIAVGSGPGGGIIVDPAGRTSAPNVWAVGDCVEVHGVVDGVEVTVRPEDEGSARALGTIVGRQLGAGNDSGDAAGSYLEEQRRGWTNQYGLMLNTLGEAGLVEGRREQVELSSPEELVVYTVAPAADGSGDVVVGVTTVGRSPEVRAAKGAVGTVLTA</sequence>
<comment type="caution">
    <text evidence="6">The sequence shown here is derived from an EMBL/GenBank/DDBJ whole genome shotgun (WGS) entry which is preliminary data.</text>
</comment>
<dbReference type="Pfam" id="PF07992">
    <property type="entry name" value="Pyr_redox_2"/>
    <property type="match status" value="1"/>
</dbReference>
<reference evidence="6" key="2">
    <citation type="submission" date="2021-04" db="EMBL/GenBank/DDBJ databases">
        <authorList>
            <person name="Gilroy R."/>
        </authorList>
    </citation>
    <scope>NUCLEOTIDE SEQUENCE</scope>
    <source>
        <strain evidence="6">ChiHjej13B12-4958</strain>
    </source>
</reference>
<comment type="cofactor">
    <cofactor evidence="1">
        <name>FAD</name>
        <dbReference type="ChEBI" id="CHEBI:57692"/>
    </cofactor>
</comment>
<dbReference type="PANTHER" id="PTHR43557:SF2">
    <property type="entry name" value="RIESKE DOMAIN-CONTAINING PROTEIN-RELATED"/>
    <property type="match status" value="1"/>
</dbReference>
<gene>
    <name evidence="6" type="ORF">H9751_01640</name>
</gene>
<accession>A0A9D2QB41</accession>
<evidence type="ECO:0000313" key="6">
    <source>
        <dbReference type="EMBL" id="HJC84256.1"/>
    </source>
</evidence>
<keyword evidence="4" id="KW-0560">Oxidoreductase</keyword>
<evidence type="ECO:0000256" key="4">
    <source>
        <dbReference type="ARBA" id="ARBA00023002"/>
    </source>
</evidence>
<name>A0A9D2QB41_9CORY</name>
<evidence type="ECO:0000256" key="3">
    <source>
        <dbReference type="ARBA" id="ARBA00022827"/>
    </source>
</evidence>
<organism evidence="6 7">
    <name type="scientific">Candidatus Corynebacterium faecigallinarum</name>
    <dbReference type="NCBI Taxonomy" id="2838528"/>
    <lineage>
        <taxon>Bacteria</taxon>
        <taxon>Bacillati</taxon>
        <taxon>Actinomycetota</taxon>
        <taxon>Actinomycetes</taxon>
        <taxon>Mycobacteriales</taxon>
        <taxon>Corynebacteriaceae</taxon>
        <taxon>Corynebacterium</taxon>
    </lineage>
</organism>
<keyword evidence="2" id="KW-0285">Flavoprotein</keyword>
<keyword evidence="3" id="KW-0274">FAD</keyword>
<proteinExistence type="predicted"/>
<protein>
    <submittedName>
        <fullName evidence="6">NAD(P)/FAD-dependent oxidoreductase</fullName>
    </submittedName>
</protein>
<dbReference type="PRINTS" id="PR00368">
    <property type="entry name" value="FADPNR"/>
</dbReference>